<evidence type="ECO:0008006" key="3">
    <source>
        <dbReference type="Google" id="ProtNLM"/>
    </source>
</evidence>
<reference evidence="1 2" key="1">
    <citation type="submission" date="2015-06" db="EMBL/GenBank/DDBJ databases">
        <title>Draft genome assembly of filamentous brackish cyanobacterium Limnoraphis robusta strain CS-951.</title>
        <authorList>
            <person name="Willis A."/>
            <person name="Parks M."/>
            <person name="Burford M.A."/>
        </authorList>
    </citation>
    <scope>NUCLEOTIDE SEQUENCE [LARGE SCALE GENOMIC DNA]</scope>
    <source>
        <strain evidence="1 2">CS-951</strain>
    </source>
</reference>
<dbReference type="Proteomes" id="UP000033607">
    <property type="component" value="Unassembled WGS sequence"/>
</dbReference>
<proteinExistence type="predicted"/>
<organism evidence="1 2">
    <name type="scientific">Limnoraphis robusta CS-951</name>
    <dbReference type="NCBI Taxonomy" id="1637645"/>
    <lineage>
        <taxon>Bacteria</taxon>
        <taxon>Bacillati</taxon>
        <taxon>Cyanobacteriota</taxon>
        <taxon>Cyanophyceae</taxon>
        <taxon>Oscillatoriophycideae</taxon>
        <taxon>Oscillatoriales</taxon>
        <taxon>Sirenicapillariaceae</taxon>
        <taxon>Limnoraphis</taxon>
    </lineage>
</organism>
<accession>A0A0F5Y8J6</accession>
<gene>
    <name evidence="1" type="ORF">WN50_27370</name>
</gene>
<name>A0A0F5Y8J6_9CYAN</name>
<evidence type="ECO:0000313" key="2">
    <source>
        <dbReference type="Proteomes" id="UP000033607"/>
    </source>
</evidence>
<dbReference type="EMBL" id="LATL02000345">
    <property type="protein sequence ID" value="KKD35068.1"/>
    <property type="molecule type" value="Genomic_DNA"/>
</dbReference>
<dbReference type="AlphaFoldDB" id="A0A0F5Y8J6"/>
<sequence>MISTSTIIQAINQVLVNLSPEKQQEVLDFAEFILSRSNLSKEPKSKAVLVQELRELFKELQSMPEIQEITEAEIRAEIDAYRQGIKNRI</sequence>
<evidence type="ECO:0000313" key="1">
    <source>
        <dbReference type="EMBL" id="KKD35068.1"/>
    </source>
</evidence>
<comment type="caution">
    <text evidence="1">The sequence shown here is derived from an EMBL/GenBank/DDBJ whole genome shotgun (WGS) entry which is preliminary data.</text>
</comment>
<dbReference type="OrthoDB" id="9256236at2"/>
<dbReference type="RefSeq" id="WP_046281778.1">
    <property type="nucleotide sequence ID" value="NZ_LATL02000345.1"/>
</dbReference>
<protein>
    <recommendedName>
        <fullName evidence="3">DUF2281 domain-containing protein</fullName>
    </recommendedName>
</protein>